<accession>A0A7X8XUP5</accession>
<dbReference type="GO" id="GO:0016616">
    <property type="term" value="F:oxidoreductase activity, acting on the CH-OH group of donors, NAD or NADP as acceptor"/>
    <property type="evidence" value="ECO:0007669"/>
    <property type="project" value="TreeGrafter"/>
</dbReference>
<dbReference type="Gene3D" id="3.40.50.720">
    <property type="entry name" value="NAD(P)-binding Rossmann-like Domain"/>
    <property type="match status" value="1"/>
</dbReference>
<dbReference type="PANTHER" id="PTHR45458:SF1">
    <property type="entry name" value="SHORT CHAIN DEHYDROGENASE"/>
    <property type="match status" value="1"/>
</dbReference>
<dbReference type="EMBL" id="JABAIL010000001">
    <property type="protein sequence ID" value="NLR90320.1"/>
    <property type="molecule type" value="Genomic_DNA"/>
</dbReference>
<comment type="caution">
    <text evidence="1">The sequence shown here is derived from an EMBL/GenBank/DDBJ whole genome shotgun (WGS) entry which is preliminary data.</text>
</comment>
<dbReference type="RefSeq" id="WP_168881023.1">
    <property type="nucleotide sequence ID" value="NZ_JABAIL010000001.1"/>
</dbReference>
<dbReference type="InterPro" id="IPR036291">
    <property type="entry name" value="NAD(P)-bd_dom_sf"/>
</dbReference>
<gene>
    <name evidence="1" type="ORF">HGP29_03845</name>
</gene>
<reference evidence="1 2" key="1">
    <citation type="submission" date="2020-04" db="EMBL/GenBank/DDBJ databases">
        <title>Flammeovirga sp. SR4, a novel species isolated from seawater.</title>
        <authorList>
            <person name="Wang X."/>
        </authorList>
    </citation>
    <scope>NUCLEOTIDE SEQUENCE [LARGE SCALE GENOMIC DNA]</scope>
    <source>
        <strain evidence="1 2">SR4</strain>
    </source>
</reference>
<proteinExistence type="predicted"/>
<dbReference type="Pfam" id="PF00106">
    <property type="entry name" value="adh_short"/>
    <property type="match status" value="1"/>
</dbReference>
<keyword evidence="2" id="KW-1185">Reference proteome</keyword>
<dbReference type="InterPro" id="IPR052184">
    <property type="entry name" value="SDR_enzymes"/>
</dbReference>
<sequence length="236" mass="25775">MKNILITGSSKGLGHGFVEYFLNQKATVYGVSRNTPNDLTGADLYHHQNIDLGNFESIESGLKELLSDVKEVDTVVLNAGLLGEIKGISDANIEEMKHLMDVNLWANKVVLDTIYGLGIDVKQVVAISSGASVNGNKGWSGYSLSKAALNMLVKLYAVEYQKTHYTALAPGLIDTGMQDYLCEKVNHEEFPSMGRLKAARGTEVMPKPKEAAENIASIFPKLLEHTSGSYQDVRKL</sequence>
<dbReference type="InterPro" id="IPR002347">
    <property type="entry name" value="SDR_fam"/>
</dbReference>
<evidence type="ECO:0000313" key="2">
    <source>
        <dbReference type="Proteomes" id="UP000585050"/>
    </source>
</evidence>
<dbReference type="AlphaFoldDB" id="A0A7X8XUP5"/>
<name>A0A7X8XUP5_9BACT</name>
<dbReference type="Proteomes" id="UP000585050">
    <property type="component" value="Unassembled WGS sequence"/>
</dbReference>
<dbReference type="SUPFAM" id="SSF51735">
    <property type="entry name" value="NAD(P)-binding Rossmann-fold domains"/>
    <property type="match status" value="1"/>
</dbReference>
<protein>
    <submittedName>
        <fullName evidence="1">SDR family NAD(P)-dependent oxidoreductase</fullName>
    </submittedName>
</protein>
<dbReference type="PRINTS" id="PR00081">
    <property type="entry name" value="GDHRDH"/>
</dbReference>
<evidence type="ECO:0000313" key="1">
    <source>
        <dbReference type="EMBL" id="NLR90320.1"/>
    </source>
</evidence>
<organism evidence="1 2">
    <name type="scientific">Flammeovirga agarivorans</name>
    <dbReference type="NCBI Taxonomy" id="2726742"/>
    <lineage>
        <taxon>Bacteria</taxon>
        <taxon>Pseudomonadati</taxon>
        <taxon>Bacteroidota</taxon>
        <taxon>Cytophagia</taxon>
        <taxon>Cytophagales</taxon>
        <taxon>Flammeovirgaceae</taxon>
        <taxon>Flammeovirga</taxon>
    </lineage>
</organism>
<dbReference type="PANTHER" id="PTHR45458">
    <property type="entry name" value="SHORT-CHAIN DEHYDROGENASE/REDUCTASE SDR"/>
    <property type="match status" value="1"/>
</dbReference>